<accession>D2U110</accession>
<reference evidence="1" key="1">
    <citation type="journal article" date="2010" name="Insect Mol. Biol.">
        <title>The draft genome sequence of Arsenophonus nasoniae, son-killer bacterium of Nasonia vitripennis, reveals genes associated with virulence and symbiosis.</title>
        <authorList>
            <person name="Wilkes T."/>
            <person name="Darby A.C."/>
            <person name="Choi J."/>
            <person name="Colborne J.K."/>
            <person name="Werren J.H."/>
            <person name="Hurst G.D.D."/>
        </authorList>
    </citation>
    <scope>NUCLEOTIDE SEQUENCE</scope>
</reference>
<gene>
    <name evidence="1" type="ORF">ARN_22070</name>
</gene>
<evidence type="ECO:0000313" key="1">
    <source>
        <dbReference type="EMBL" id="CBA74296.1"/>
    </source>
</evidence>
<dbReference type="AlphaFoldDB" id="D2U110"/>
<protein>
    <submittedName>
        <fullName evidence="1">Uncharacterized protein</fullName>
    </submittedName>
</protein>
<dbReference type="EMBL" id="FN545225">
    <property type="protein sequence ID" value="CBA74296.1"/>
    <property type="molecule type" value="Genomic_DNA"/>
</dbReference>
<sequence length="122" mass="14151">MSFGVAIPQLKLTLEVNMTQITVIKRSNYAQRRYERRAAFLAKKRQEAEQKCQVRSTEQILDSIFNKQDDTVNTIASLTLNLKDKKPQPSFDNCCLPKSTLYLVKNKYRQPILESRDLTARV</sequence>
<name>D2U110_9GAMM</name>
<proteinExistence type="predicted"/>
<organism evidence="1">
    <name type="scientific">Arsenophonus nasoniae</name>
    <name type="common">son-killer infecting Nasonia vitripennis</name>
    <dbReference type="NCBI Taxonomy" id="638"/>
    <lineage>
        <taxon>Bacteria</taxon>
        <taxon>Pseudomonadati</taxon>
        <taxon>Pseudomonadota</taxon>
        <taxon>Gammaproteobacteria</taxon>
        <taxon>Enterobacterales</taxon>
        <taxon>Morganellaceae</taxon>
        <taxon>Arsenophonus</taxon>
    </lineage>
</organism>